<dbReference type="SUPFAM" id="SSF81383">
    <property type="entry name" value="F-box domain"/>
    <property type="match status" value="1"/>
</dbReference>
<dbReference type="Proteomes" id="UP001271007">
    <property type="component" value="Unassembled WGS sequence"/>
</dbReference>
<dbReference type="AlphaFoldDB" id="A0AAJ0DG36"/>
<feature type="domain" description="F-box" evidence="1">
    <location>
        <begin position="1"/>
        <end position="24"/>
    </location>
</feature>
<dbReference type="InterPro" id="IPR036047">
    <property type="entry name" value="F-box-like_dom_sf"/>
</dbReference>
<reference evidence="2" key="1">
    <citation type="submission" date="2023-04" db="EMBL/GenBank/DDBJ databases">
        <title>Black Yeasts Isolated from many extreme environments.</title>
        <authorList>
            <person name="Coleine C."/>
            <person name="Stajich J.E."/>
            <person name="Selbmann L."/>
        </authorList>
    </citation>
    <scope>NUCLEOTIDE SEQUENCE</scope>
    <source>
        <strain evidence="2">CCFEE 5312</strain>
    </source>
</reference>
<dbReference type="Pfam" id="PF00646">
    <property type="entry name" value="F-box"/>
    <property type="match status" value="1"/>
</dbReference>
<accession>A0AAJ0DG36</accession>
<evidence type="ECO:0000313" key="2">
    <source>
        <dbReference type="EMBL" id="KAK3053235.1"/>
    </source>
</evidence>
<keyword evidence="3" id="KW-1185">Reference proteome</keyword>
<proteinExistence type="predicted"/>
<dbReference type="InterPro" id="IPR001810">
    <property type="entry name" value="F-box_dom"/>
</dbReference>
<evidence type="ECO:0000259" key="1">
    <source>
        <dbReference type="Pfam" id="PF00646"/>
    </source>
</evidence>
<protein>
    <recommendedName>
        <fullName evidence="1">F-box domain-containing protein</fullName>
    </recommendedName>
</protein>
<gene>
    <name evidence="2" type="ORF">LTR09_005861</name>
</gene>
<comment type="caution">
    <text evidence="2">The sequence shown here is derived from an EMBL/GenBank/DDBJ whole genome shotgun (WGS) entry which is preliminary data.</text>
</comment>
<sequence>MDPHTIFTARLVCKTWRDLIRRSRDIQYSKVLRPAGFEIPEWMSIPWYEGHFPTKLHPWMIDHRIELDETRFELNLDEVPEEILSSLITSPPCIAVGLQTHIERAVGMLRNRDHHCVVYAPRGVRFQDLWDVEKIAEDQEDGVVVQYAHVYVAFGEPTVDDFPELGPRTRAADGVLEA</sequence>
<dbReference type="EMBL" id="JAWDJX010000017">
    <property type="protein sequence ID" value="KAK3053235.1"/>
    <property type="molecule type" value="Genomic_DNA"/>
</dbReference>
<name>A0AAJ0DG36_9PEZI</name>
<evidence type="ECO:0000313" key="3">
    <source>
        <dbReference type="Proteomes" id="UP001271007"/>
    </source>
</evidence>
<organism evidence="2 3">
    <name type="scientific">Extremus antarcticus</name>
    <dbReference type="NCBI Taxonomy" id="702011"/>
    <lineage>
        <taxon>Eukaryota</taxon>
        <taxon>Fungi</taxon>
        <taxon>Dikarya</taxon>
        <taxon>Ascomycota</taxon>
        <taxon>Pezizomycotina</taxon>
        <taxon>Dothideomycetes</taxon>
        <taxon>Dothideomycetidae</taxon>
        <taxon>Mycosphaerellales</taxon>
        <taxon>Extremaceae</taxon>
        <taxon>Extremus</taxon>
    </lineage>
</organism>